<dbReference type="EMBL" id="QRCM01000001">
    <property type="protein sequence ID" value="TXG90283.1"/>
    <property type="molecule type" value="Genomic_DNA"/>
</dbReference>
<accession>A0A6P2CCL8</accession>
<protein>
    <submittedName>
        <fullName evidence="2">Uncharacterized protein</fullName>
    </submittedName>
</protein>
<comment type="caution">
    <text evidence="2">The sequence shown here is derived from an EMBL/GenBank/DDBJ whole genome shotgun (WGS) entry which is preliminary data.</text>
</comment>
<reference evidence="2 3" key="1">
    <citation type="submission" date="2018-07" db="EMBL/GenBank/DDBJ databases">
        <title>Genome sequence of Rhodococcus rhodnii ATCC 35071 from Rhodnius prolixus.</title>
        <authorList>
            <person name="Patel V."/>
            <person name="Vogel K.J."/>
        </authorList>
    </citation>
    <scope>NUCLEOTIDE SEQUENCE [LARGE SCALE GENOMIC DNA]</scope>
    <source>
        <strain evidence="2 3">ATCC 35071</strain>
    </source>
</reference>
<dbReference type="AlphaFoldDB" id="A0A6P2CCL8"/>
<organism evidence="2 3">
    <name type="scientific">Rhodococcus rhodnii</name>
    <dbReference type="NCBI Taxonomy" id="38312"/>
    <lineage>
        <taxon>Bacteria</taxon>
        <taxon>Bacillati</taxon>
        <taxon>Actinomycetota</taxon>
        <taxon>Actinomycetes</taxon>
        <taxon>Mycobacteriales</taxon>
        <taxon>Nocardiaceae</taxon>
        <taxon>Rhodococcus</taxon>
    </lineage>
</organism>
<keyword evidence="1" id="KW-0472">Membrane</keyword>
<sequence length="67" mass="7454">MIRPDQEDITYTEFETAADEALALAAEPRTVWDRIEDQFVSLAVFVWLMAFGALMGAAIYFAAAVHS</sequence>
<dbReference type="Proteomes" id="UP000471120">
    <property type="component" value="Unassembled WGS sequence"/>
</dbReference>
<feature type="transmembrane region" description="Helical" evidence="1">
    <location>
        <begin position="39"/>
        <end position="63"/>
    </location>
</feature>
<evidence type="ECO:0000313" key="3">
    <source>
        <dbReference type="Proteomes" id="UP000471120"/>
    </source>
</evidence>
<gene>
    <name evidence="2" type="ORF">DW322_08675</name>
</gene>
<evidence type="ECO:0000256" key="1">
    <source>
        <dbReference type="SAM" id="Phobius"/>
    </source>
</evidence>
<evidence type="ECO:0000313" key="2">
    <source>
        <dbReference type="EMBL" id="TXG90283.1"/>
    </source>
</evidence>
<keyword evidence="1" id="KW-0812">Transmembrane</keyword>
<keyword evidence="1" id="KW-1133">Transmembrane helix</keyword>
<name>A0A6P2CCL8_9NOCA</name>
<proteinExistence type="predicted"/>
<dbReference type="RefSeq" id="WP_010837046.1">
    <property type="nucleotide sequence ID" value="NZ_QRCM01000001.1"/>
</dbReference>